<accession>A0A0E9WKJ3</accession>
<name>A0A0E9WKJ3_ANGAN</name>
<organism evidence="1">
    <name type="scientific">Anguilla anguilla</name>
    <name type="common">European freshwater eel</name>
    <name type="synonym">Muraena anguilla</name>
    <dbReference type="NCBI Taxonomy" id="7936"/>
    <lineage>
        <taxon>Eukaryota</taxon>
        <taxon>Metazoa</taxon>
        <taxon>Chordata</taxon>
        <taxon>Craniata</taxon>
        <taxon>Vertebrata</taxon>
        <taxon>Euteleostomi</taxon>
        <taxon>Actinopterygii</taxon>
        <taxon>Neopterygii</taxon>
        <taxon>Teleostei</taxon>
        <taxon>Anguilliformes</taxon>
        <taxon>Anguillidae</taxon>
        <taxon>Anguilla</taxon>
    </lineage>
</organism>
<sequence length="24" mass="2636">MTAGVYSQFSTNLVIVSAVRQHNL</sequence>
<dbReference type="EMBL" id="GBXM01017710">
    <property type="protein sequence ID" value="JAH90867.1"/>
    <property type="molecule type" value="Transcribed_RNA"/>
</dbReference>
<reference evidence="1" key="2">
    <citation type="journal article" date="2015" name="Fish Shellfish Immunol.">
        <title>Early steps in the European eel (Anguilla anguilla)-Vibrio vulnificus interaction in the gills: Role of the RtxA13 toxin.</title>
        <authorList>
            <person name="Callol A."/>
            <person name="Pajuelo D."/>
            <person name="Ebbesson L."/>
            <person name="Teles M."/>
            <person name="MacKenzie S."/>
            <person name="Amaro C."/>
        </authorList>
    </citation>
    <scope>NUCLEOTIDE SEQUENCE</scope>
</reference>
<protein>
    <submittedName>
        <fullName evidence="1">Uncharacterized protein</fullName>
    </submittedName>
</protein>
<proteinExistence type="predicted"/>
<reference evidence="1" key="1">
    <citation type="submission" date="2014-11" db="EMBL/GenBank/DDBJ databases">
        <authorList>
            <person name="Amaro Gonzalez C."/>
        </authorList>
    </citation>
    <scope>NUCLEOTIDE SEQUENCE</scope>
</reference>
<evidence type="ECO:0000313" key="1">
    <source>
        <dbReference type="EMBL" id="JAH90867.1"/>
    </source>
</evidence>
<dbReference type="AlphaFoldDB" id="A0A0E9WKJ3"/>